<dbReference type="AlphaFoldDB" id="Q04UD5"/>
<reference evidence="2 3" key="1">
    <citation type="journal article" date="2006" name="Proc. Natl. Acad. Sci. U.S.A.">
        <title>Genome reduction in Leptospira borgpetersenii reflects limited transmission potential.</title>
        <authorList>
            <person name="Bulach D.M."/>
            <person name="Zuerner R.L."/>
            <person name="Wilson P."/>
            <person name="Seemann T."/>
            <person name="McGrath A."/>
            <person name="Cullen P.A."/>
            <person name="Davis J."/>
            <person name="Johnson M."/>
            <person name="Kuczek E."/>
            <person name="Alt D.P."/>
            <person name="Peterson-Burch B."/>
            <person name="Coppel R.L."/>
            <person name="Rood J.I."/>
            <person name="Davies J.K."/>
            <person name="Adler B."/>
        </authorList>
    </citation>
    <scope>NUCLEOTIDE SEQUENCE [LARGE SCALE GENOMIC DNA]</scope>
    <source>
        <strain evidence="2 3">JB197</strain>
    </source>
</reference>
<keyword evidence="1" id="KW-0812">Transmembrane</keyword>
<feature type="transmembrane region" description="Helical" evidence="1">
    <location>
        <begin position="75"/>
        <end position="94"/>
    </location>
</feature>
<evidence type="ECO:0000313" key="3">
    <source>
        <dbReference type="Proteomes" id="UP000000656"/>
    </source>
</evidence>
<dbReference type="Proteomes" id="UP000000656">
    <property type="component" value="Chromosome 1"/>
</dbReference>
<evidence type="ECO:0000313" key="2">
    <source>
        <dbReference type="EMBL" id="ABJ75485.1"/>
    </source>
</evidence>
<dbReference type="EMBL" id="CP000350">
    <property type="protein sequence ID" value="ABJ75485.1"/>
    <property type="molecule type" value="Genomic_DNA"/>
</dbReference>
<organism evidence="2 3">
    <name type="scientific">Leptospira borgpetersenii serovar Hardjo-bovis (strain JB197)</name>
    <dbReference type="NCBI Taxonomy" id="355277"/>
    <lineage>
        <taxon>Bacteria</taxon>
        <taxon>Pseudomonadati</taxon>
        <taxon>Spirochaetota</taxon>
        <taxon>Spirochaetia</taxon>
        <taxon>Leptospirales</taxon>
        <taxon>Leptospiraceae</taxon>
        <taxon>Leptospira</taxon>
    </lineage>
</organism>
<feature type="transmembrane region" description="Helical" evidence="1">
    <location>
        <begin position="12"/>
        <end position="31"/>
    </location>
</feature>
<dbReference type="HOGENOM" id="CLU_1967826_0_0_12"/>
<dbReference type="RefSeq" id="WP_011670671.1">
    <property type="nucleotide sequence ID" value="NC_008510.1"/>
</dbReference>
<gene>
    <name evidence="2" type="ordered locus">LBJ_0826</name>
</gene>
<keyword evidence="1" id="KW-1133">Transmembrane helix</keyword>
<keyword evidence="1" id="KW-0472">Membrane</keyword>
<feature type="transmembrane region" description="Helical" evidence="1">
    <location>
        <begin position="100"/>
        <end position="119"/>
    </location>
</feature>
<name>Q04UD5_LEPBJ</name>
<evidence type="ECO:0008006" key="4">
    <source>
        <dbReference type="Google" id="ProtNLM"/>
    </source>
</evidence>
<protein>
    <recommendedName>
        <fullName evidence="4">Lipoprotein</fullName>
    </recommendedName>
</protein>
<feature type="transmembrane region" description="Helical" evidence="1">
    <location>
        <begin position="43"/>
        <end position="68"/>
    </location>
</feature>
<evidence type="ECO:0000256" key="1">
    <source>
        <dbReference type="SAM" id="Phobius"/>
    </source>
</evidence>
<dbReference type="PROSITE" id="PS51257">
    <property type="entry name" value="PROKAR_LIPOPROTEIN"/>
    <property type="match status" value="1"/>
</dbReference>
<accession>Q04UD5</accession>
<sequence>MKIKYQLKLHSALGIISILLLSCKIFLPTLLPPISFLPQNLFLILGKIGIFFGLSAFISGCGLGNYLFVQNSKYTEIHIILLLAGLILQIPSVSENHSNFYASIVAKLGYPLLIAGWICGRKIRRKNNTPQKCCPNRPLRNCKLK</sequence>
<dbReference type="KEGG" id="lbj:LBJ_0826"/>
<proteinExistence type="predicted"/>